<protein>
    <submittedName>
        <fullName evidence="1">Uncharacterized protein</fullName>
    </submittedName>
</protein>
<evidence type="ECO:0000313" key="1">
    <source>
        <dbReference type="EMBL" id="CPR16595.1"/>
    </source>
</evidence>
<organism evidence="1 2">
    <name type="scientific">Brenneria goodwinii</name>
    <dbReference type="NCBI Taxonomy" id="1109412"/>
    <lineage>
        <taxon>Bacteria</taxon>
        <taxon>Pseudomonadati</taxon>
        <taxon>Pseudomonadota</taxon>
        <taxon>Gammaproteobacteria</taxon>
        <taxon>Enterobacterales</taxon>
        <taxon>Pectobacteriaceae</taxon>
        <taxon>Brenneria</taxon>
    </lineage>
</organism>
<gene>
    <name evidence="1" type="ORF">BN1221_02164c</name>
</gene>
<reference evidence="2" key="1">
    <citation type="submission" date="2015-01" db="EMBL/GenBank/DDBJ databases">
        <authorList>
            <person name="Paterson Steve"/>
        </authorList>
    </citation>
    <scope>NUCLEOTIDE SEQUENCE [LARGE SCALE GENOMIC DNA]</scope>
    <source>
        <strain evidence="2">OBR1</strain>
    </source>
</reference>
<accession>A0A0G4JUX7</accession>
<evidence type="ECO:0000313" key="2">
    <source>
        <dbReference type="Proteomes" id="UP000044377"/>
    </source>
</evidence>
<sequence length="50" mass="5261">MQSTRIKKNLQDKKTAGTFFDAARGGSVGSGQDSPVINCQQGGMLACLED</sequence>
<proteinExistence type="predicted"/>
<dbReference type="Proteomes" id="UP000044377">
    <property type="component" value="Unassembled WGS sequence"/>
</dbReference>
<dbReference type="AlphaFoldDB" id="A0A0G4JUX7"/>
<name>A0A0G4JUX7_9GAMM</name>
<dbReference type="EMBL" id="CGIG01000001">
    <property type="protein sequence ID" value="CPR16595.1"/>
    <property type="molecule type" value="Genomic_DNA"/>
</dbReference>
<keyword evidence="2" id="KW-1185">Reference proteome</keyword>